<dbReference type="AlphaFoldDB" id="A0A7J9SGH9"/>
<evidence type="ECO:0000313" key="5">
    <source>
        <dbReference type="Proteomes" id="UP000546257"/>
    </source>
</evidence>
<dbReference type="Gene3D" id="3.90.245.10">
    <property type="entry name" value="Ribonucleoside hydrolase-like"/>
    <property type="match status" value="1"/>
</dbReference>
<protein>
    <submittedName>
        <fullName evidence="4">Nucleoside hydrolase</fullName>
    </submittedName>
</protein>
<keyword evidence="1 4" id="KW-0378">Hydrolase</keyword>
<keyword evidence="2" id="KW-0326">Glycosidase</keyword>
<proteinExistence type="predicted"/>
<dbReference type="Proteomes" id="UP000546257">
    <property type="component" value="Unassembled WGS sequence"/>
</dbReference>
<evidence type="ECO:0000256" key="2">
    <source>
        <dbReference type="ARBA" id="ARBA00023295"/>
    </source>
</evidence>
<name>A0A7J9SGH9_9EURY</name>
<accession>A0A7J9SGH9</accession>
<organism evidence="4 5">
    <name type="scientific">Halobellus ruber</name>
    <dbReference type="NCBI Taxonomy" id="2761102"/>
    <lineage>
        <taxon>Archaea</taxon>
        <taxon>Methanobacteriati</taxon>
        <taxon>Methanobacteriota</taxon>
        <taxon>Stenosarchaea group</taxon>
        <taxon>Halobacteria</taxon>
        <taxon>Halobacteriales</taxon>
        <taxon>Haloferacaceae</taxon>
        <taxon>Halobellus</taxon>
    </lineage>
</organism>
<dbReference type="PANTHER" id="PTHR12304:SF4">
    <property type="entry name" value="URIDINE NUCLEOSIDASE"/>
    <property type="match status" value="1"/>
</dbReference>
<dbReference type="InterPro" id="IPR001910">
    <property type="entry name" value="Inosine/uridine_hydrolase_dom"/>
</dbReference>
<dbReference type="InterPro" id="IPR023186">
    <property type="entry name" value="IUNH"/>
</dbReference>
<reference evidence="4 5" key="1">
    <citation type="submission" date="2020-08" db="EMBL/GenBank/DDBJ databases">
        <authorList>
            <person name="Seo M.-J."/>
        </authorList>
    </citation>
    <scope>NUCLEOTIDE SEQUENCE [LARGE SCALE GENOMIC DNA]</scope>
    <source>
        <strain evidence="4 5">MBLA0160</strain>
    </source>
</reference>
<dbReference type="EMBL" id="JACKXD010000002">
    <property type="protein sequence ID" value="MBB6646065.1"/>
    <property type="molecule type" value="Genomic_DNA"/>
</dbReference>
<dbReference type="SUPFAM" id="SSF53590">
    <property type="entry name" value="Nucleoside hydrolase"/>
    <property type="match status" value="1"/>
</dbReference>
<dbReference type="Pfam" id="PF01156">
    <property type="entry name" value="IU_nuc_hydro"/>
    <property type="match status" value="1"/>
</dbReference>
<evidence type="ECO:0000313" key="4">
    <source>
        <dbReference type="EMBL" id="MBB6646065.1"/>
    </source>
</evidence>
<evidence type="ECO:0000256" key="1">
    <source>
        <dbReference type="ARBA" id="ARBA00022801"/>
    </source>
</evidence>
<dbReference type="GO" id="GO:0006152">
    <property type="term" value="P:purine nucleoside catabolic process"/>
    <property type="evidence" value="ECO:0007669"/>
    <property type="project" value="TreeGrafter"/>
</dbReference>
<dbReference type="InterPro" id="IPR036452">
    <property type="entry name" value="Ribo_hydro-like"/>
</dbReference>
<comment type="caution">
    <text evidence="4">The sequence shown here is derived from an EMBL/GenBank/DDBJ whole genome shotgun (WGS) entry which is preliminary data.</text>
</comment>
<dbReference type="GO" id="GO:0008477">
    <property type="term" value="F:purine nucleosidase activity"/>
    <property type="evidence" value="ECO:0007669"/>
    <property type="project" value="TreeGrafter"/>
</dbReference>
<dbReference type="PANTHER" id="PTHR12304">
    <property type="entry name" value="INOSINE-URIDINE PREFERRING NUCLEOSIDE HYDROLASE"/>
    <property type="match status" value="1"/>
</dbReference>
<sequence>MSERPTPADGGARRVIVDTDTAGDDSQALLLAALSDRIDLDGVTICAGNVEFDYQVENAKYTLDLAGVADDVTVYEGARDPLLKDYEYADYVHGEGGMGGSLFPDTGIASGDRFAPDYIVDAARAHPGEITLVCIAPLTNVALALRKEPELNDLLDSVWVMGGNVNCLGNVTPAAEYNFWVDPDAAKMVLNELDVTLLDWGLTIRDTVFDADTLARIEAIDTRYADFYTEISTQVRAYNRESFGEDRTTQPDSAVVAGLIDPELIEASATYHVDVDEREGLTRGYSAVDENGVGDGDPRTEVVESLDGEGFRAMVVRMLADGNPDP</sequence>
<feature type="domain" description="Inosine/uridine-preferring nucleoside hydrolase" evidence="3">
    <location>
        <begin position="15"/>
        <end position="312"/>
    </location>
</feature>
<dbReference type="RefSeq" id="WP_185192420.1">
    <property type="nucleotide sequence ID" value="NZ_JACKXD010000002.1"/>
</dbReference>
<dbReference type="GO" id="GO:0005829">
    <property type="term" value="C:cytosol"/>
    <property type="evidence" value="ECO:0007669"/>
    <property type="project" value="TreeGrafter"/>
</dbReference>
<evidence type="ECO:0000259" key="3">
    <source>
        <dbReference type="Pfam" id="PF01156"/>
    </source>
</evidence>
<keyword evidence="5" id="KW-1185">Reference proteome</keyword>
<gene>
    <name evidence="4" type="ORF">H5V44_07155</name>
</gene>